<evidence type="ECO:0000313" key="3">
    <source>
        <dbReference type="EMBL" id="TLD01510.1"/>
    </source>
</evidence>
<feature type="domain" description="Calcineurin-like phosphoesterase" evidence="2">
    <location>
        <begin position="1"/>
        <end position="186"/>
    </location>
</feature>
<keyword evidence="1" id="KW-0378">Hydrolase</keyword>
<dbReference type="InterPro" id="IPR029052">
    <property type="entry name" value="Metallo-depent_PP-like"/>
</dbReference>
<name>A0A4U8Q948_9FIRM</name>
<dbReference type="InterPro" id="IPR004843">
    <property type="entry name" value="Calcineurin-like_PHP"/>
</dbReference>
<dbReference type="CDD" id="cd00840">
    <property type="entry name" value="MPP_Mre11_N"/>
    <property type="match status" value="1"/>
</dbReference>
<sequence length="350" mass="40362">MKFIHIADVHLGAVPDVGYPWSEERKTEIWDSFRNIIRIAKAEQADLLLIAGDLFHRQPLLKELKEVNYLFSTLTETRVVFIIGNHDYLKPDSFYHGFKWNENVICLENQDCQRIHFPDLNTTVYGLSYHTREITNALYDELVPEDDGVCTILLAHGGDEKHIPINKRQLCQAGFDYVALGHIHKPQILEANRMAYSGALEPLDKNDTGPHGYMIGEYRKRTLTARFIPSAVREYIHLKVETDETQTDYSLQEKIQAYMKKLGGHNIYKIIITGYRDPDIQYELKSYEKLGNIVEVADMSKPAYDFAKLGKKYADSVVGRYIQRLNTDSMDEVQSKALYYGIQAMLETTR</sequence>
<dbReference type="RefSeq" id="WP_044293708.1">
    <property type="nucleotide sequence ID" value="NZ_JBHTNY010000012.1"/>
</dbReference>
<protein>
    <submittedName>
        <fullName evidence="3">Putative metallophosphoesterase YhaO</fullName>
    </submittedName>
</protein>
<dbReference type="EMBL" id="QGQD01000036">
    <property type="protein sequence ID" value="TLD01510.1"/>
    <property type="molecule type" value="Genomic_DNA"/>
</dbReference>
<evidence type="ECO:0000259" key="2">
    <source>
        <dbReference type="Pfam" id="PF00149"/>
    </source>
</evidence>
<dbReference type="SUPFAM" id="SSF56300">
    <property type="entry name" value="Metallo-dependent phosphatases"/>
    <property type="match status" value="1"/>
</dbReference>
<dbReference type="InterPro" id="IPR041796">
    <property type="entry name" value="Mre11_N"/>
</dbReference>
<evidence type="ECO:0000313" key="4">
    <source>
        <dbReference type="Proteomes" id="UP000306509"/>
    </source>
</evidence>
<evidence type="ECO:0000256" key="1">
    <source>
        <dbReference type="ARBA" id="ARBA00022801"/>
    </source>
</evidence>
<dbReference type="GO" id="GO:0016787">
    <property type="term" value="F:hydrolase activity"/>
    <property type="evidence" value="ECO:0007669"/>
    <property type="project" value="UniProtKB-KW"/>
</dbReference>
<dbReference type="Gene3D" id="3.60.21.10">
    <property type="match status" value="1"/>
</dbReference>
<organism evidence="3 4">
    <name type="scientific">Robinsoniella peoriensis</name>
    <dbReference type="NCBI Taxonomy" id="180332"/>
    <lineage>
        <taxon>Bacteria</taxon>
        <taxon>Bacillati</taxon>
        <taxon>Bacillota</taxon>
        <taxon>Clostridia</taxon>
        <taxon>Lachnospirales</taxon>
        <taxon>Lachnospiraceae</taxon>
        <taxon>Robinsoniella</taxon>
    </lineage>
</organism>
<dbReference type="InterPro" id="IPR050535">
    <property type="entry name" value="DNA_Repair-Maintenance_Comp"/>
</dbReference>
<proteinExistence type="predicted"/>
<dbReference type="PANTHER" id="PTHR30337">
    <property type="entry name" value="COMPONENT OF ATP-DEPENDENT DSDNA EXONUCLEASE"/>
    <property type="match status" value="1"/>
</dbReference>
<reference evidence="3 4" key="1">
    <citation type="journal article" date="2019" name="Anaerobe">
        <title>Detection of Robinsoniella peoriensis in multiple bone samples of a trauma patient.</title>
        <authorList>
            <person name="Schrottner P."/>
            <person name="Hartwich K."/>
            <person name="Bunk B."/>
            <person name="Schober I."/>
            <person name="Helbig S."/>
            <person name="Rudolph W.W."/>
            <person name="Gunzer F."/>
        </authorList>
    </citation>
    <scope>NUCLEOTIDE SEQUENCE [LARGE SCALE GENOMIC DNA]</scope>
    <source>
        <strain evidence="3 4">DSM 106044</strain>
    </source>
</reference>
<dbReference type="Proteomes" id="UP000306509">
    <property type="component" value="Unassembled WGS sequence"/>
</dbReference>
<dbReference type="Pfam" id="PF00149">
    <property type="entry name" value="Metallophos"/>
    <property type="match status" value="1"/>
</dbReference>
<comment type="caution">
    <text evidence="3">The sequence shown here is derived from an EMBL/GenBank/DDBJ whole genome shotgun (WGS) entry which is preliminary data.</text>
</comment>
<dbReference type="STRING" id="180332.GCA_000797495_04797"/>
<accession>A0A4U8Q948</accession>
<keyword evidence="4" id="KW-1185">Reference proteome</keyword>
<dbReference type="AlphaFoldDB" id="A0A4U8Q948"/>
<gene>
    <name evidence="3" type="primary">yhaO</name>
    <name evidence="3" type="ORF">DSM106044_01489</name>
</gene>